<dbReference type="InterPro" id="IPR010565">
    <property type="entry name" value="Muskelin_N"/>
</dbReference>
<keyword evidence="1" id="KW-0880">Kelch repeat</keyword>
<dbReference type="GO" id="GO:0005737">
    <property type="term" value="C:cytoplasm"/>
    <property type="evidence" value="ECO:0007669"/>
    <property type="project" value="TreeGrafter"/>
</dbReference>
<organism evidence="4 5">
    <name type="scientific">Aphidius gifuensis</name>
    <name type="common">Parasitoid wasp</name>
    <dbReference type="NCBI Taxonomy" id="684658"/>
    <lineage>
        <taxon>Eukaryota</taxon>
        <taxon>Metazoa</taxon>
        <taxon>Ecdysozoa</taxon>
        <taxon>Arthropoda</taxon>
        <taxon>Hexapoda</taxon>
        <taxon>Insecta</taxon>
        <taxon>Pterygota</taxon>
        <taxon>Neoptera</taxon>
        <taxon>Endopterygota</taxon>
        <taxon>Hymenoptera</taxon>
        <taxon>Apocrita</taxon>
        <taxon>Ichneumonoidea</taxon>
        <taxon>Braconidae</taxon>
        <taxon>Aphidiinae</taxon>
        <taxon>Aphidius</taxon>
    </lineage>
</organism>
<evidence type="ECO:0000256" key="2">
    <source>
        <dbReference type="ARBA" id="ARBA00022737"/>
    </source>
</evidence>
<dbReference type="Proteomes" id="UP000639338">
    <property type="component" value="Unassembled WGS sequence"/>
</dbReference>
<name>A0A834XQG4_APHGI</name>
<protein>
    <recommendedName>
        <fullName evidence="3">Muskelin N-terminal domain-containing protein</fullName>
    </recommendedName>
</protein>
<evidence type="ECO:0000313" key="4">
    <source>
        <dbReference type="EMBL" id="KAF7991530.1"/>
    </source>
</evidence>
<gene>
    <name evidence="4" type="ORF">HCN44_008901</name>
</gene>
<reference evidence="4 5" key="1">
    <citation type="submission" date="2020-08" db="EMBL/GenBank/DDBJ databases">
        <title>Aphidius gifuensis genome sequencing and assembly.</title>
        <authorList>
            <person name="Du Z."/>
        </authorList>
    </citation>
    <scope>NUCLEOTIDE SEQUENCE [LARGE SCALE GENOMIC DNA]</scope>
    <source>
        <strain evidence="4">YNYX2018</strain>
        <tissue evidence="4">Adults</tissue>
    </source>
</reference>
<dbReference type="SUPFAM" id="SSF49785">
    <property type="entry name" value="Galactose-binding domain-like"/>
    <property type="match status" value="1"/>
</dbReference>
<dbReference type="Pfam" id="PF06588">
    <property type="entry name" value="Muskelin_N"/>
    <property type="match status" value="1"/>
</dbReference>
<dbReference type="InterPro" id="IPR052456">
    <property type="entry name" value="CTLH_complex_component"/>
</dbReference>
<proteinExistence type="predicted"/>
<dbReference type="AlphaFoldDB" id="A0A834XQG4"/>
<dbReference type="PANTHER" id="PTHR15526">
    <property type="entry name" value="MUSKELIN"/>
    <property type="match status" value="1"/>
</dbReference>
<dbReference type="OrthoDB" id="10052615at2759"/>
<accession>A0A834XQG4</accession>
<evidence type="ECO:0000256" key="1">
    <source>
        <dbReference type="ARBA" id="ARBA00022441"/>
    </source>
</evidence>
<dbReference type="PANTHER" id="PTHR15526:SF5">
    <property type="entry name" value="MUSKELIN"/>
    <property type="match status" value="1"/>
</dbReference>
<evidence type="ECO:0000259" key="3">
    <source>
        <dbReference type="Pfam" id="PF06588"/>
    </source>
</evidence>
<comment type="caution">
    <text evidence="4">The sequence shown here is derived from an EMBL/GenBank/DDBJ whole genome shotgun (WGS) entry which is preliminary data.</text>
</comment>
<feature type="domain" description="Muskelin N-terminal" evidence="3">
    <location>
        <begin position="14"/>
        <end position="172"/>
    </location>
</feature>
<sequence length="276" mass="31811">MASVDDMSDCHCTLGYKMTIRSSDSSPCLPAENDLVDKPLDQSSRWSSENDNHPQYIVLKLDYPSIVKSIIFGKCPNKNVCLMKKFIIYGALEYDQWTKLLESTLKNDYAGESFELKHTIGCDDIYFPIRYIKIVPLEAWGPNFDISNYFFCVNGIYNKLCVDKCIDKVKNYLKDVKKPTDIMKKKKKLLPKKLPTNDSNSETPSEEILDDLNDKKPIIIEFSKSTIDNIEKKFTTSSGIHENESNYLEWKKENILLETCGFDDLQNLIKPVIRDE</sequence>
<dbReference type="InterPro" id="IPR008979">
    <property type="entry name" value="Galactose-bd-like_sf"/>
</dbReference>
<dbReference type="Gene3D" id="2.60.120.260">
    <property type="entry name" value="Galactose-binding domain-like"/>
    <property type="match status" value="1"/>
</dbReference>
<keyword evidence="2" id="KW-0677">Repeat</keyword>
<keyword evidence="5" id="KW-1185">Reference proteome</keyword>
<dbReference type="EMBL" id="JACMRX010000004">
    <property type="protein sequence ID" value="KAF7991530.1"/>
    <property type="molecule type" value="Genomic_DNA"/>
</dbReference>
<evidence type="ECO:0000313" key="5">
    <source>
        <dbReference type="Proteomes" id="UP000639338"/>
    </source>
</evidence>